<feature type="transmembrane region" description="Helical" evidence="5">
    <location>
        <begin position="12"/>
        <end position="31"/>
    </location>
</feature>
<dbReference type="InterPro" id="IPR017927">
    <property type="entry name" value="FAD-bd_FR_type"/>
</dbReference>
<evidence type="ECO:0000256" key="4">
    <source>
        <dbReference type="ARBA" id="ARBA00023797"/>
    </source>
</evidence>
<evidence type="ECO:0000256" key="5">
    <source>
        <dbReference type="SAM" id="Phobius"/>
    </source>
</evidence>
<evidence type="ECO:0000256" key="3">
    <source>
        <dbReference type="ARBA" id="ARBA00022982"/>
    </source>
</evidence>
<dbReference type="Gene3D" id="3.40.50.360">
    <property type="match status" value="1"/>
</dbReference>
<dbReference type="InterPro" id="IPR039261">
    <property type="entry name" value="FNR_nucleotide-bd"/>
</dbReference>
<reference evidence="9" key="1">
    <citation type="journal article" date="2020" name="Phytopathology">
        <title>Genomic acquisitions in emerging populations of Xanthomonas vasicola pv. vasculorum infecting corn in the U.S. and Argentina.</title>
        <authorList>
            <person name="Perez-Quintero A.L."/>
        </authorList>
    </citation>
    <scope>NUCLEOTIDE SEQUENCE [LARGE SCALE GENOMIC DNA]</scope>
    <source>
        <strain evidence="9">Xvh-L</strain>
    </source>
</reference>
<feature type="transmembrane region" description="Helical" evidence="5">
    <location>
        <begin position="43"/>
        <end position="62"/>
    </location>
</feature>
<dbReference type="InterPro" id="IPR001709">
    <property type="entry name" value="Flavoprot_Pyr_Nucl_cyt_Rdtase"/>
</dbReference>
<dbReference type="AlphaFoldDB" id="A0ABD7SEM6"/>
<comment type="caution">
    <text evidence="8">The sequence shown here is derived from an EMBL/GenBank/DDBJ whole genome shotgun (WGS) entry which is preliminary data.</text>
</comment>
<dbReference type="RefSeq" id="WP_146470414.1">
    <property type="nucleotide sequence ID" value="NZ_JBJNTW010000004.1"/>
</dbReference>
<gene>
    <name evidence="8" type="ORF">FQK01_01820</name>
</gene>
<keyword evidence="3" id="KW-0249">Electron transport</keyword>
<evidence type="ECO:0000256" key="1">
    <source>
        <dbReference type="ARBA" id="ARBA00022630"/>
    </source>
</evidence>
<dbReference type="PROSITE" id="PS51384">
    <property type="entry name" value="FAD_FR"/>
    <property type="match status" value="1"/>
</dbReference>
<dbReference type="PRINTS" id="PR00371">
    <property type="entry name" value="FPNCR"/>
</dbReference>
<evidence type="ECO:0000256" key="2">
    <source>
        <dbReference type="ARBA" id="ARBA00022643"/>
    </source>
</evidence>
<dbReference type="InterPro" id="IPR029039">
    <property type="entry name" value="Flavoprotein-like_sf"/>
</dbReference>
<dbReference type="EC" id="1.6.2.4" evidence="4"/>
<keyword evidence="2" id="KW-0288">FMN</keyword>
<feature type="domain" description="FAD-binding FR-type" evidence="7">
    <location>
        <begin position="231"/>
        <end position="464"/>
    </location>
</feature>
<dbReference type="SUPFAM" id="SSF63380">
    <property type="entry name" value="Riboflavin synthase domain-like"/>
    <property type="match status" value="1"/>
</dbReference>
<accession>A0ABD7SEM6</accession>
<dbReference type="InterPro" id="IPR001433">
    <property type="entry name" value="OxRdtase_FAD/NAD-bd"/>
</dbReference>
<dbReference type="PRINTS" id="PR00369">
    <property type="entry name" value="FLAVODOXIN"/>
</dbReference>
<dbReference type="InterPro" id="IPR008254">
    <property type="entry name" value="Flavodoxin/NO_synth"/>
</dbReference>
<dbReference type="Proteomes" id="UP000320455">
    <property type="component" value="Unassembled WGS sequence"/>
</dbReference>
<dbReference type="InterPro" id="IPR017938">
    <property type="entry name" value="Riboflavin_synthase-like_b-brl"/>
</dbReference>
<name>A0ABD7SEM6_XANVA</name>
<evidence type="ECO:0000259" key="6">
    <source>
        <dbReference type="PROSITE" id="PS50902"/>
    </source>
</evidence>
<dbReference type="PROSITE" id="PS50902">
    <property type="entry name" value="FLAVODOXIN_LIKE"/>
    <property type="match status" value="1"/>
</dbReference>
<keyword evidence="5" id="KW-0812">Transmembrane</keyword>
<keyword evidence="5" id="KW-0472">Membrane</keyword>
<keyword evidence="5" id="KW-1133">Transmembrane helix</keyword>
<protein>
    <recommendedName>
        <fullName evidence="4">NADPH--hemoprotein reductase</fullName>
        <ecNumber evidence="4">1.6.2.4</ecNumber>
    </recommendedName>
</protein>
<dbReference type="SUPFAM" id="SSF52218">
    <property type="entry name" value="Flavoproteins"/>
    <property type="match status" value="1"/>
</dbReference>
<dbReference type="InterPro" id="IPR001094">
    <property type="entry name" value="Flavdoxin-like"/>
</dbReference>
<keyword evidence="1" id="KW-0285">Flavoprotein</keyword>
<dbReference type="PANTHER" id="PTHR19384:SF17">
    <property type="entry name" value="NADPH--CYTOCHROME P450 REDUCTASE"/>
    <property type="match status" value="1"/>
</dbReference>
<dbReference type="CDD" id="cd06200">
    <property type="entry name" value="SiR_like1"/>
    <property type="match status" value="1"/>
</dbReference>
<feature type="domain" description="Flavodoxin-like" evidence="6">
    <location>
        <begin position="78"/>
        <end position="216"/>
    </location>
</feature>
<dbReference type="SUPFAM" id="SSF52343">
    <property type="entry name" value="Ferredoxin reductase-like, C-terminal NADP-linked domain"/>
    <property type="match status" value="1"/>
</dbReference>
<keyword evidence="3" id="KW-0813">Transport</keyword>
<sequence length="604" mass="65569">MSLAIPRAQFGKGLVVLALIALLAWFGSLYNGMWWSPPTPYRWQLAALAVAVYAALCLIVAWRSRTRVTAQRGEASGILIAWASQTGFARELAERSATALQSAGVGACALPLDAVDASELARVPRLLCIVSTTGEGDAPDHLQAAERGWLAGDSQDLAAVRYAVLALGDQRYAQFCAFGRRLDNRLQARGATPLFPRIEVDNADPRALQQWQRQLVELTPTLAAQPPWNIPTYSDWELRERVHVNPGSAGAPIYRLRLTPCNGELPTWKAGDITEIAPQHPAATVDAWLQHHQYDGAQRIENRTLREWLSGSQLPVGSAMELDVEMAARGKSTDKLEAKIIAKVDVVGLATSNANGTVYAHAHAHAHATEIVTANATAITDISSGIGSASPLDTATLVRNLVALPHRDYSLASIPDEGHVELLVRKHHNSDGSLGLGSGWLCVHAPIGAPIALRLRSNPGFHPPAPDQPMLLIGNGTGIAGLRAHLRARIAVGARRNWLVFGERNAAYDALYADELQHWQQTGWLEGLDRVYSRDQDQPARYVQHALAAAAADVRLWVEQGACLYVCGSLRGMAPEVDNALDNILGASVRQQLLHDGRYRRDVY</sequence>
<dbReference type="GO" id="GO:0003958">
    <property type="term" value="F:NADPH-hemoprotein reductase activity"/>
    <property type="evidence" value="ECO:0007669"/>
    <property type="project" value="UniProtKB-EC"/>
</dbReference>
<evidence type="ECO:0000259" key="7">
    <source>
        <dbReference type="PROSITE" id="PS51384"/>
    </source>
</evidence>
<dbReference type="Pfam" id="PF00258">
    <property type="entry name" value="Flavodoxin_1"/>
    <property type="match status" value="1"/>
</dbReference>
<evidence type="ECO:0000313" key="9">
    <source>
        <dbReference type="Proteomes" id="UP000320455"/>
    </source>
</evidence>
<dbReference type="PANTHER" id="PTHR19384">
    <property type="entry name" value="NITRIC OXIDE SYNTHASE-RELATED"/>
    <property type="match status" value="1"/>
</dbReference>
<keyword evidence="9" id="KW-1185">Reference proteome</keyword>
<dbReference type="Gene3D" id="3.40.50.80">
    <property type="entry name" value="Nucleotide-binding domain of ferredoxin-NADP reductase (FNR) module"/>
    <property type="match status" value="1"/>
</dbReference>
<evidence type="ECO:0000313" key="8">
    <source>
        <dbReference type="EMBL" id="TWQ56967.1"/>
    </source>
</evidence>
<dbReference type="Pfam" id="PF00175">
    <property type="entry name" value="NAD_binding_1"/>
    <property type="match status" value="1"/>
</dbReference>
<organism evidence="8 9">
    <name type="scientific">Xanthomonas vasicola</name>
    <dbReference type="NCBI Taxonomy" id="56459"/>
    <lineage>
        <taxon>Bacteria</taxon>
        <taxon>Pseudomonadati</taxon>
        <taxon>Pseudomonadota</taxon>
        <taxon>Gammaproteobacteria</taxon>
        <taxon>Lysobacterales</taxon>
        <taxon>Lysobacteraceae</taxon>
        <taxon>Xanthomonas</taxon>
    </lineage>
</organism>
<proteinExistence type="predicted"/>
<dbReference type="EMBL" id="VOCK01000002">
    <property type="protein sequence ID" value="TWQ56967.1"/>
    <property type="molecule type" value="Genomic_DNA"/>
</dbReference>